<dbReference type="InterPro" id="IPR025346">
    <property type="entry name" value="DUF4250"/>
</dbReference>
<dbReference type="AlphaFoldDB" id="A0A3P7S287"/>
<name>A0A3P7S287_9FIRM</name>
<dbReference type="OrthoDB" id="6636823at2"/>
<protein>
    <recommendedName>
        <fullName evidence="3">DUF4250 domain-containing protein</fullName>
    </recommendedName>
</protein>
<evidence type="ECO:0008006" key="3">
    <source>
        <dbReference type="Google" id="ProtNLM"/>
    </source>
</evidence>
<evidence type="ECO:0000313" key="1">
    <source>
        <dbReference type="EMBL" id="VDN48946.1"/>
    </source>
</evidence>
<dbReference type="KEGG" id="cbar:PATL70BA_3031"/>
<sequence>MLPQDPYILLSMINMKLRNQHKSLDDYCLSENHHKNQITETLAKVNYAYDPHINQFK</sequence>
<organism evidence="1 2">
    <name type="scientific">Petrocella atlantisensis</name>
    <dbReference type="NCBI Taxonomy" id="2173034"/>
    <lineage>
        <taxon>Bacteria</taxon>
        <taxon>Bacillati</taxon>
        <taxon>Bacillota</taxon>
        <taxon>Clostridia</taxon>
        <taxon>Lachnospirales</taxon>
        <taxon>Vallitaleaceae</taxon>
        <taxon>Petrocella</taxon>
    </lineage>
</organism>
<dbReference type="Pfam" id="PF14056">
    <property type="entry name" value="DUF4250"/>
    <property type="match status" value="1"/>
</dbReference>
<dbReference type="Proteomes" id="UP000279029">
    <property type="component" value="Chromosome"/>
</dbReference>
<reference evidence="1 2" key="1">
    <citation type="submission" date="2018-09" db="EMBL/GenBank/DDBJ databases">
        <authorList>
            <person name="Postec A."/>
        </authorList>
    </citation>
    <scope>NUCLEOTIDE SEQUENCE [LARGE SCALE GENOMIC DNA]</scope>
    <source>
        <strain evidence="1">70B-A</strain>
    </source>
</reference>
<accession>A0A3P7S287</accession>
<evidence type="ECO:0000313" key="2">
    <source>
        <dbReference type="Proteomes" id="UP000279029"/>
    </source>
</evidence>
<proteinExistence type="predicted"/>
<dbReference type="EMBL" id="LR130778">
    <property type="protein sequence ID" value="VDN48946.1"/>
    <property type="molecule type" value="Genomic_DNA"/>
</dbReference>
<dbReference type="RefSeq" id="WP_125138007.1">
    <property type="nucleotide sequence ID" value="NZ_LR130778.1"/>
</dbReference>
<gene>
    <name evidence="1" type="ORF">PATL70BA_3031</name>
</gene>
<keyword evidence="2" id="KW-1185">Reference proteome</keyword>